<proteinExistence type="predicted"/>
<sequence>MKKQFLFAVIPTALLAFAACSDDDPTPPENATAQYLVQTMSAIEQVKPGFTAAYSEFPSGTISNVSQPNALQGSANEGWRTYNGMVFKMFNASFERGIYKLNVTADGRISYDPSSIKTNNTINGSGNFVIESDTRGYYWDADAPWIIQTFNPTTMQRTGQLDDDFESALKRDDEGINFQGIGQHFLAIKQGKLYADIVYSKGSGGQSGMFNDFFEDVYIAVIDLNTGTYEKTITVENTGGIAYINDNEMFSFDSNGDLYIVFQGRTALGGLSKIARIKANETDIDASWELKFSDYNASDAGKFTGVFAKNGKLILTVNQEPLVGGPTGNINAGEIWKFYTVDIASKAFTAVEGVELSTNAGGSYAAFELDGKTILRVNAPSKGISGFYELNGNTATQLFRVAEGHAAGFTKINVNN</sequence>
<keyword evidence="3" id="KW-1185">Reference proteome</keyword>
<reference evidence="3" key="1">
    <citation type="submission" date="2016-10" db="EMBL/GenBank/DDBJ databases">
        <authorList>
            <person name="Varghese N."/>
            <person name="Submissions S."/>
        </authorList>
    </citation>
    <scope>NUCLEOTIDE SEQUENCE [LARGE SCALE GENOMIC DNA]</scope>
    <source>
        <strain evidence="3">Jip14</strain>
    </source>
</reference>
<dbReference type="RefSeq" id="WP_090601916.1">
    <property type="nucleotide sequence ID" value="NZ_FNZR01000001.1"/>
</dbReference>
<feature type="chain" id="PRO_5011587839" description="DUF4374 domain-containing protein" evidence="1">
    <location>
        <begin position="19"/>
        <end position="416"/>
    </location>
</feature>
<keyword evidence="1" id="KW-0732">Signal</keyword>
<protein>
    <recommendedName>
        <fullName evidence="4">DUF4374 domain-containing protein</fullName>
    </recommendedName>
</protein>
<dbReference type="PROSITE" id="PS51257">
    <property type="entry name" value="PROKAR_LIPOPROTEIN"/>
    <property type="match status" value="1"/>
</dbReference>
<evidence type="ECO:0000313" key="2">
    <source>
        <dbReference type="EMBL" id="SEK18371.1"/>
    </source>
</evidence>
<organism evidence="2 3">
    <name type="scientific">Parapedobacter koreensis</name>
    <dbReference type="NCBI Taxonomy" id="332977"/>
    <lineage>
        <taxon>Bacteria</taxon>
        <taxon>Pseudomonadati</taxon>
        <taxon>Bacteroidota</taxon>
        <taxon>Sphingobacteriia</taxon>
        <taxon>Sphingobacteriales</taxon>
        <taxon>Sphingobacteriaceae</taxon>
        <taxon>Parapedobacter</taxon>
    </lineage>
</organism>
<dbReference type="OrthoDB" id="1404180at2"/>
<accession>A0A1H7EWY5</accession>
<evidence type="ECO:0000313" key="3">
    <source>
        <dbReference type="Proteomes" id="UP000198916"/>
    </source>
</evidence>
<feature type="signal peptide" evidence="1">
    <location>
        <begin position="1"/>
        <end position="18"/>
    </location>
</feature>
<dbReference type="Proteomes" id="UP000198916">
    <property type="component" value="Unassembled WGS sequence"/>
</dbReference>
<dbReference type="STRING" id="332977.SAMN05421740_10191"/>
<gene>
    <name evidence="2" type="ORF">SAMN05421740_10191</name>
</gene>
<dbReference type="EMBL" id="FNZR01000001">
    <property type="protein sequence ID" value="SEK18371.1"/>
    <property type="molecule type" value="Genomic_DNA"/>
</dbReference>
<dbReference type="AlphaFoldDB" id="A0A1H7EWY5"/>
<evidence type="ECO:0000256" key="1">
    <source>
        <dbReference type="SAM" id="SignalP"/>
    </source>
</evidence>
<name>A0A1H7EWY5_9SPHI</name>
<evidence type="ECO:0008006" key="4">
    <source>
        <dbReference type="Google" id="ProtNLM"/>
    </source>
</evidence>